<evidence type="ECO:0000313" key="5">
    <source>
        <dbReference type="Proteomes" id="UP000317557"/>
    </source>
</evidence>
<accession>A0A521EW37</accession>
<feature type="domain" description="DUF6035" evidence="1">
    <location>
        <begin position="87"/>
        <end position="266"/>
    </location>
</feature>
<evidence type="ECO:0000259" key="3">
    <source>
        <dbReference type="Pfam" id="PF25169"/>
    </source>
</evidence>
<dbReference type="InterPro" id="IPR046099">
    <property type="entry name" value="DUF6035"/>
</dbReference>
<gene>
    <name evidence="4" type="ORF">SAMN06265219_113147</name>
</gene>
<dbReference type="OrthoDB" id="1305560at2"/>
<evidence type="ECO:0000313" key="4">
    <source>
        <dbReference type="EMBL" id="SMO87310.1"/>
    </source>
</evidence>
<keyword evidence="5" id="KW-1185">Reference proteome</keyword>
<evidence type="ECO:0000259" key="2">
    <source>
        <dbReference type="Pfam" id="PF25167"/>
    </source>
</evidence>
<name>A0A521EW37_9BACT</name>
<dbReference type="Pfam" id="PF25167">
    <property type="entry name" value="DUF7829"/>
    <property type="match status" value="1"/>
</dbReference>
<feature type="domain" description="DUF7829" evidence="2">
    <location>
        <begin position="304"/>
        <end position="536"/>
    </location>
</feature>
<feature type="domain" description="DUF7830" evidence="3">
    <location>
        <begin position="16"/>
        <end position="82"/>
    </location>
</feature>
<protein>
    <submittedName>
        <fullName evidence="4">Competence protein CoiA-like family protein</fullName>
    </submittedName>
</protein>
<reference evidence="4 5" key="1">
    <citation type="submission" date="2017-05" db="EMBL/GenBank/DDBJ databases">
        <authorList>
            <person name="Varghese N."/>
            <person name="Submissions S."/>
        </authorList>
    </citation>
    <scope>NUCLEOTIDE SEQUENCE [LARGE SCALE GENOMIC DNA]</scope>
    <source>
        <strain evidence="4 5">DSM 21985</strain>
    </source>
</reference>
<dbReference type="InterPro" id="IPR057151">
    <property type="entry name" value="DUF7829"/>
</dbReference>
<organism evidence="4 5">
    <name type="scientific">Gracilimonas mengyeensis</name>
    <dbReference type="NCBI Taxonomy" id="1302730"/>
    <lineage>
        <taxon>Bacteria</taxon>
        <taxon>Pseudomonadati</taxon>
        <taxon>Balneolota</taxon>
        <taxon>Balneolia</taxon>
        <taxon>Balneolales</taxon>
        <taxon>Balneolaceae</taxon>
        <taxon>Gracilimonas</taxon>
    </lineage>
</organism>
<dbReference type="Pfam" id="PF19500">
    <property type="entry name" value="DUF6035"/>
    <property type="match status" value="1"/>
</dbReference>
<evidence type="ECO:0000259" key="1">
    <source>
        <dbReference type="Pfam" id="PF19500"/>
    </source>
</evidence>
<dbReference type="RefSeq" id="WP_142455443.1">
    <property type="nucleotide sequence ID" value="NZ_FXTP01000013.1"/>
</dbReference>
<dbReference type="EMBL" id="FXTP01000013">
    <property type="protein sequence ID" value="SMO87310.1"/>
    <property type="molecule type" value="Genomic_DNA"/>
</dbReference>
<dbReference type="AlphaFoldDB" id="A0A521EW37"/>
<dbReference type="Proteomes" id="UP000317557">
    <property type="component" value="Unassembled WGS sequence"/>
</dbReference>
<dbReference type="Pfam" id="PF25169">
    <property type="entry name" value="DUF7830"/>
    <property type="match status" value="1"/>
</dbReference>
<sequence>MSSERSIKKAIDEISGDVVYADKIFNADRETHEKFRKAYDIGKFVPKCVVCKQYLSVKSSSSNRVFLSHKPNSGYCVLKDNNYSKSERDKTEEIYASKESPEHKYLKNKIGNLLKKTNGVDKNSVVIDSEFLVNDEGERRKPDIYCTYRNKALAFEIQLSTLTQRYILERTDFYRNQKIYLIWILENFDSKKNAKMRKDLKYATPHENFFKLDKNFSEELKLNCKFKEVINVTNDLDVFKKWREKSISLDQLNFNEKNYQCFFYDISKAELKSKAEKIRLEIKEKRKKNYSDYNSIHEKIYGLDSEEIDILNDHLKLQQRTTKSGKPALNYYINQANEPSFIQFLLKCEVLNIQVNELDNQGVTAFQEIIYNNNLTFGIKKRLVKYLFRRGYEFIESDKKVISEVITNEHDAEKLITLGNLSSKSPPRIVHMIFENETLFYILESIRENRIIGFNYNPEVNPGHWVAFANNAIDNYSKHWLYIEAAFKAYGLWNKILELDKKGSFKRKLKDFHSKDFNQKTPNGNIGFLYREAHKELNSRKNTTNNAF</sequence>
<dbReference type="InterPro" id="IPR057152">
    <property type="entry name" value="DUF7830"/>
</dbReference>
<proteinExistence type="predicted"/>